<feature type="domain" description="THIF-type NAD/FAD binding fold" evidence="1">
    <location>
        <begin position="5"/>
        <end position="240"/>
    </location>
</feature>
<dbReference type="Proteomes" id="UP001275315">
    <property type="component" value="Unassembled WGS sequence"/>
</dbReference>
<comment type="caution">
    <text evidence="2">The sequence shown here is derived from an EMBL/GenBank/DDBJ whole genome shotgun (WGS) entry which is preliminary data.</text>
</comment>
<keyword evidence="2" id="KW-0548">Nucleotidyltransferase</keyword>
<dbReference type="PANTHER" id="PTHR10953">
    <property type="entry name" value="UBIQUITIN-ACTIVATING ENZYME E1"/>
    <property type="match status" value="1"/>
</dbReference>
<dbReference type="CDD" id="cd00757">
    <property type="entry name" value="ThiF_MoeB_HesA_family"/>
    <property type="match status" value="1"/>
</dbReference>
<gene>
    <name evidence="2" type="ORF">RWD45_11775</name>
</gene>
<keyword evidence="2" id="KW-0808">Transferase</keyword>
<dbReference type="Pfam" id="PF00899">
    <property type="entry name" value="ThiF"/>
    <property type="match status" value="1"/>
</dbReference>
<dbReference type="RefSeq" id="WP_320379930.1">
    <property type="nucleotide sequence ID" value="NZ_JAWDIQ010000002.1"/>
</dbReference>
<protein>
    <submittedName>
        <fullName evidence="2">ThiF family adenylyltransferase</fullName>
    </submittedName>
</protein>
<dbReference type="PANTHER" id="PTHR10953:SF102">
    <property type="entry name" value="ADENYLYLTRANSFERASE AND SULFURTRANSFERASE MOCS3"/>
    <property type="match status" value="1"/>
</dbReference>
<dbReference type="InterPro" id="IPR000594">
    <property type="entry name" value="ThiF_NAD_FAD-bd"/>
</dbReference>
<proteinExistence type="predicted"/>
<name>A0ABU5CRW6_9BACI</name>
<evidence type="ECO:0000313" key="2">
    <source>
        <dbReference type="EMBL" id="MDY0409116.1"/>
    </source>
</evidence>
<reference evidence="2 3" key="1">
    <citation type="submission" date="2023-10" db="EMBL/GenBank/DDBJ databases">
        <title>Virgibacillus soli CC-YMP-6 genome.</title>
        <authorList>
            <person name="Miliotis G."/>
            <person name="Sengupta P."/>
            <person name="Hameed A."/>
            <person name="Chuvochina M."/>
            <person name="Mcdonagh F."/>
            <person name="Simpson A.C."/>
            <person name="Singh N.K."/>
            <person name="Rekha P.D."/>
            <person name="Raman K."/>
            <person name="Hugenholtz P."/>
            <person name="Venkateswaran K."/>
        </authorList>
    </citation>
    <scope>NUCLEOTIDE SEQUENCE [LARGE SCALE GENOMIC DNA]</scope>
    <source>
        <strain evidence="2 3">CC-YMP-6</strain>
    </source>
</reference>
<dbReference type="SUPFAM" id="SSF69572">
    <property type="entry name" value="Activating enzymes of the ubiquitin-like proteins"/>
    <property type="match status" value="1"/>
</dbReference>
<keyword evidence="3" id="KW-1185">Reference proteome</keyword>
<sequence length="339" mass="38113">MDERYSRQIIFKPIGVSGQAMLHKAHVVIIGCGALGSAVSESLVRAGVGKLTIADRDYVEASNLQRQQLFTEQDAREKIPKVIAAKRRLQEIRTDVEIDTILDHVDGLLLEQLVAHAQIIIDATDNFETRLLINDVAWKYQIPWIYGACVSSTSVVFPFIPGETPCFRCLLPVLPAVNQTCDTVGIIAPAVQMTAANQTAEALKWLTGNKKAMRKKLLHMDVWHNSQVEIGLSRVKKEYCETCSEQATYPALQINEGTHYAVLCGRDTVQIIPDKNRPISITDGERVAKQLGTHYRVTPFFVEFYIEDYRCILFKNGRMLIHGLKDMATGRKLYHQLFG</sequence>
<dbReference type="EMBL" id="JAWDIQ010000002">
    <property type="protein sequence ID" value="MDY0409116.1"/>
    <property type="molecule type" value="Genomic_DNA"/>
</dbReference>
<dbReference type="GO" id="GO:0016779">
    <property type="term" value="F:nucleotidyltransferase activity"/>
    <property type="evidence" value="ECO:0007669"/>
    <property type="project" value="UniProtKB-KW"/>
</dbReference>
<evidence type="ECO:0000313" key="3">
    <source>
        <dbReference type="Proteomes" id="UP001275315"/>
    </source>
</evidence>
<accession>A0ABU5CRW6</accession>
<dbReference type="InterPro" id="IPR035985">
    <property type="entry name" value="Ubiquitin-activating_enz"/>
</dbReference>
<organism evidence="2 3">
    <name type="scientific">Paracerasibacillus soli</name>
    <dbReference type="NCBI Taxonomy" id="480284"/>
    <lineage>
        <taxon>Bacteria</taxon>
        <taxon>Bacillati</taxon>
        <taxon>Bacillota</taxon>
        <taxon>Bacilli</taxon>
        <taxon>Bacillales</taxon>
        <taxon>Bacillaceae</taxon>
        <taxon>Paracerasibacillus</taxon>
    </lineage>
</organism>
<dbReference type="Gene3D" id="3.40.50.720">
    <property type="entry name" value="NAD(P)-binding Rossmann-like Domain"/>
    <property type="match status" value="1"/>
</dbReference>
<evidence type="ECO:0000259" key="1">
    <source>
        <dbReference type="Pfam" id="PF00899"/>
    </source>
</evidence>
<dbReference type="InterPro" id="IPR045886">
    <property type="entry name" value="ThiF/MoeB/HesA"/>
</dbReference>